<dbReference type="Proteomes" id="UP000178114">
    <property type="component" value="Unassembled WGS sequence"/>
</dbReference>
<dbReference type="AlphaFoldDB" id="A0A1F5X050"/>
<sequence>MNEFKKVQSLLKSLIRLTYVQHQTLIWGLAPEQYGLWLNRFVLGFQMQKQNKIWDDEEWPLILLDVRDAFQYLPQLQLTWKRIRKYYPKDAQKFIDDAIASACKQPKNSSPTKVGRKRKN</sequence>
<dbReference type="STRING" id="1798351.A2930_02100"/>
<organism evidence="1 2">
    <name type="scientific">Candidatus Giovannonibacteria bacterium RIFCSPLOWO2_01_FULL_45_34</name>
    <dbReference type="NCBI Taxonomy" id="1798351"/>
    <lineage>
        <taxon>Bacteria</taxon>
        <taxon>Candidatus Giovannoniibacteriota</taxon>
    </lineage>
</organism>
<name>A0A1F5X050_9BACT</name>
<comment type="caution">
    <text evidence="1">The sequence shown here is derived from an EMBL/GenBank/DDBJ whole genome shotgun (WGS) entry which is preliminary data.</text>
</comment>
<proteinExistence type="predicted"/>
<dbReference type="EMBL" id="MFID01000014">
    <property type="protein sequence ID" value="OGF81233.1"/>
    <property type="molecule type" value="Genomic_DNA"/>
</dbReference>
<evidence type="ECO:0000313" key="2">
    <source>
        <dbReference type="Proteomes" id="UP000178114"/>
    </source>
</evidence>
<accession>A0A1F5X050</accession>
<protein>
    <submittedName>
        <fullName evidence="1">Uncharacterized protein</fullName>
    </submittedName>
</protein>
<reference evidence="1 2" key="1">
    <citation type="journal article" date="2016" name="Nat. Commun.">
        <title>Thousands of microbial genomes shed light on interconnected biogeochemical processes in an aquifer system.</title>
        <authorList>
            <person name="Anantharaman K."/>
            <person name="Brown C.T."/>
            <person name="Hug L.A."/>
            <person name="Sharon I."/>
            <person name="Castelle C.J."/>
            <person name="Probst A.J."/>
            <person name="Thomas B.C."/>
            <person name="Singh A."/>
            <person name="Wilkins M.J."/>
            <person name="Karaoz U."/>
            <person name="Brodie E.L."/>
            <person name="Williams K.H."/>
            <person name="Hubbard S.S."/>
            <person name="Banfield J.F."/>
        </authorList>
    </citation>
    <scope>NUCLEOTIDE SEQUENCE [LARGE SCALE GENOMIC DNA]</scope>
</reference>
<gene>
    <name evidence="1" type="ORF">A2930_02100</name>
</gene>
<evidence type="ECO:0000313" key="1">
    <source>
        <dbReference type="EMBL" id="OGF81233.1"/>
    </source>
</evidence>